<feature type="transmembrane region" description="Helical" evidence="1">
    <location>
        <begin position="34"/>
        <end position="55"/>
    </location>
</feature>
<keyword evidence="1" id="KW-1133">Transmembrane helix</keyword>
<evidence type="ECO:0000256" key="1">
    <source>
        <dbReference type="SAM" id="Phobius"/>
    </source>
</evidence>
<protein>
    <submittedName>
        <fullName evidence="2">Uncharacterized protein</fullName>
    </submittedName>
</protein>
<name>A0A7H8TQM0_STRCX</name>
<reference evidence="2 3" key="1">
    <citation type="submission" date="2020-06" db="EMBL/GenBank/DDBJ databases">
        <title>Genome mining for natural products.</title>
        <authorList>
            <person name="Zhang B."/>
            <person name="Shi J."/>
            <person name="Ge H."/>
        </authorList>
    </citation>
    <scope>NUCLEOTIDE SEQUENCE [LARGE SCALE GENOMIC DNA]</scope>
    <source>
        <strain evidence="2 3">NA02069</strain>
    </source>
</reference>
<dbReference type="AlphaFoldDB" id="A0A7H8TQM0"/>
<keyword evidence="1" id="KW-0812">Transmembrane</keyword>
<evidence type="ECO:0000313" key="2">
    <source>
        <dbReference type="EMBL" id="QKZ25202.1"/>
    </source>
</evidence>
<dbReference type="EMBL" id="CP056041">
    <property type="protein sequence ID" value="QKZ25202.1"/>
    <property type="molecule type" value="Genomic_DNA"/>
</dbReference>
<proteinExistence type="predicted"/>
<sequence>MTVLAADSPIDGLLSGIAPDWGPFKALQTPAQQVIGVIMAGVVLFLLGTAIVGAMHIRVGNSQANTMETKKGQTQVASALVGLFVVAAMVTIFTIVYGMGDTV</sequence>
<evidence type="ECO:0000313" key="3">
    <source>
        <dbReference type="Proteomes" id="UP000509418"/>
    </source>
</evidence>
<feature type="transmembrane region" description="Helical" evidence="1">
    <location>
        <begin position="76"/>
        <end position="100"/>
    </location>
</feature>
<keyword evidence="1" id="KW-0472">Membrane</keyword>
<organism evidence="2 3">
    <name type="scientific">Streptomyces chartreusis</name>
    <dbReference type="NCBI Taxonomy" id="1969"/>
    <lineage>
        <taxon>Bacteria</taxon>
        <taxon>Bacillati</taxon>
        <taxon>Actinomycetota</taxon>
        <taxon>Actinomycetes</taxon>
        <taxon>Kitasatosporales</taxon>
        <taxon>Streptomycetaceae</taxon>
        <taxon>Streptomyces</taxon>
    </lineage>
</organism>
<dbReference type="Proteomes" id="UP000509418">
    <property type="component" value="Chromosome"/>
</dbReference>
<accession>A0A7H8TQM0</accession>
<gene>
    <name evidence="2" type="ORF">HUT05_44810</name>
</gene>
<keyword evidence="3" id="KW-1185">Reference proteome</keyword>